<keyword evidence="11 14" id="KW-0408">Iron</keyword>
<dbReference type="PANTHER" id="PTHR33288:SF10">
    <property type="entry name" value="CYTOCHROME F"/>
    <property type="match status" value="1"/>
</dbReference>
<keyword evidence="10 14" id="KW-1133">Transmembrane helix</keyword>
<evidence type="ECO:0000259" key="16">
    <source>
        <dbReference type="Pfam" id="PF16639"/>
    </source>
</evidence>
<evidence type="ECO:0000256" key="3">
    <source>
        <dbReference type="ARBA" id="ARBA00013528"/>
    </source>
</evidence>
<evidence type="ECO:0000313" key="18">
    <source>
        <dbReference type="Proteomes" id="UP000317990"/>
    </source>
</evidence>
<dbReference type="EMBL" id="SRMO01000026">
    <property type="protein sequence ID" value="TGG96210.1"/>
    <property type="molecule type" value="Genomic_DNA"/>
</dbReference>
<dbReference type="Proteomes" id="UP000317990">
    <property type="component" value="Unassembled WGS sequence"/>
</dbReference>
<comment type="subcellular location">
    <subcellularLocation>
        <location evidence="14">Cellular thylakoid membrane</location>
        <topology evidence="14">Single-pass membrane protein</topology>
    </subcellularLocation>
    <subcellularLocation>
        <location evidence="1">Membrane</location>
        <topology evidence="1">Single-pass membrane protein</topology>
    </subcellularLocation>
</comment>
<dbReference type="InterPro" id="IPR002325">
    <property type="entry name" value="Cyt_f"/>
</dbReference>
<evidence type="ECO:0000256" key="9">
    <source>
        <dbReference type="ARBA" id="ARBA00022982"/>
    </source>
</evidence>
<dbReference type="Gene3D" id="2.40.50.100">
    <property type="match status" value="1"/>
</dbReference>
<evidence type="ECO:0000256" key="5">
    <source>
        <dbReference type="ARBA" id="ARBA00022531"/>
    </source>
</evidence>
<feature type="binding site" description="covalent" evidence="14 15">
    <location>
        <position position="49"/>
    </location>
    <ligand>
        <name>heme</name>
        <dbReference type="ChEBI" id="CHEBI:30413"/>
    </ligand>
</feature>
<keyword evidence="8 14" id="KW-0479">Metal-binding</keyword>
<keyword evidence="5 14" id="KW-0602">Photosynthesis</keyword>
<dbReference type="GO" id="GO:0009055">
    <property type="term" value="F:electron transfer activity"/>
    <property type="evidence" value="ECO:0007669"/>
    <property type="project" value="UniProtKB-UniRule"/>
</dbReference>
<feature type="binding site" description="covalent" evidence="14 15">
    <location>
        <position position="52"/>
    </location>
    <ligand>
        <name>heme</name>
        <dbReference type="ChEBI" id="CHEBI:30413"/>
    </ligand>
</feature>
<dbReference type="SUPFAM" id="SSF103431">
    <property type="entry name" value="Cytochrome f subunit of the cytochrome b6f complex, transmembrane anchor"/>
    <property type="match status" value="1"/>
</dbReference>
<keyword evidence="12 14" id="KW-0793">Thylakoid</keyword>
<feature type="domain" description="Cytochrome f large" evidence="16">
    <location>
        <begin position="28"/>
        <end position="183"/>
    </location>
</feature>
<keyword evidence="4 14" id="KW-0813">Transport</keyword>
<dbReference type="InterPro" id="IPR011054">
    <property type="entry name" value="Rudment_hybrid_motif"/>
</dbReference>
<evidence type="ECO:0000256" key="7">
    <source>
        <dbReference type="ARBA" id="ARBA00022692"/>
    </source>
</evidence>
<dbReference type="HAMAP" id="MF_00610">
    <property type="entry name" value="Cytb6_f_cytF"/>
    <property type="match status" value="1"/>
</dbReference>
<dbReference type="GO" id="GO:0015979">
    <property type="term" value="P:photosynthesis"/>
    <property type="evidence" value="ECO:0007669"/>
    <property type="project" value="UniProtKB-UniRule"/>
</dbReference>
<dbReference type="Pfam" id="PF01333">
    <property type="entry name" value="Apocytochr_F_C"/>
    <property type="match status" value="1"/>
</dbReference>
<dbReference type="GO" id="GO:0031676">
    <property type="term" value="C:plasma membrane-derived thylakoid membrane"/>
    <property type="evidence" value="ECO:0007669"/>
    <property type="project" value="UniProtKB-SubCell"/>
</dbReference>
<dbReference type="PRINTS" id="PR00610">
    <property type="entry name" value="CYTOCHROMEF"/>
</dbReference>
<evidence type="ECO:0000256" key="11">
    <source>
        <dbReference type="ARBA" id="ARBA00023004"/>
    </source>
</evidence>
<keyword evidence="13 14" id="KW-0472">Membrane</keyword>
<evidence type="ECO:0000256" key="6">
    <source>
        <dbReference type="ARBA" id="ARBA00022617"/>
    </source>
</evidence>
<feature type="transmembrane region" description="Helical" evidence="14">
    <location>
        <begin position="277"/>
        <end position="296"/>
    </location>
</feature>
<evidence type="ECO:0000256" key="12">
    <source>
        <dbReference type="ARBA" id="ARBA00023078"/>
    </source>
</evidence>
<comment type="similarity">
    <text evidence="2 14">Belongs to the cytochrome f family.</text>
</comment>
<dbReference type="PANTHER" id="PTHR33288">
    <property type="match status" value="1"/>
</dbReference>
<evidence type="ECO:0000256" key="10">
    <source>
        <dbReference type="ARBA" id="ARBA00022989"/>
    </source>
</evidence>
<comment type="caution">
    <text evidence="17">The sequence shown here is derived from an EMBL/GenBank/DDBJ whole genome shotgun (WGS) entry which is preliminary data.</text>
</comment>
<evidence type="ECO:0000256" key="14">
    <source>
        <dbReference type="HAMAP-Rule" id="MF_00610"/>
    </source>
</evidence>
<comment type="subunit">
    <text evidence="14">The 4 large subunits of the cytochrome b6-f complex are cytochrome b6, subunit IV (17 kDa polypeptide, PetD), cytochrome f and the Rieske protein, while the 4 small subunits are PetG, PetL, PetM and PetN. The complex functions as a dimer.</text>
</comment>
<dbReference type="SUPFAM" id="SSF51246">
    <property type="entry name" value="Rudiment single hybrid motif"/>
    <property type="match status" value="1"/>
</dbReference>
<dbReference type="SUPFAM" id="SSF49441">
    <property type="entry name" value="Cytochrome f, large domain"/>
    <property type="match status" value="1"/>
</dbReference>
<evidence type="ECO:0000256" key="4">
    <source>
        <dbReference type="ARBA" id="ARBA00022448"/>
    </source>
</evidence>
<evidence type="ECO:0000256" key="1">
    <source>
        <dbReference type="ARBA" id="ARBA00004167"/>
    </source>
</evidence>
<sequence length="310" mass="32938">MRRTFAFVLSVTLGLFTLLGLPRASWAYPFWAQQVAPDTPREATGKLVCANCHLAQKNTQLEVPHSVFPDTVFKAAVKIPYQAGLEEIGADGSKVPLQVGAVVVLPDGYTLAPEDRIPETIREETEGVYYTPYNDTSPNVILVGPLPGDRNQEIVFPVLSPDPDRDSSVIFGKSLIFAGGNRGRGQLYPTGERSNNGVFTASAAGRISTITTNDDGSRSVAIATDDGSVEDLVPVGVELIVSPGESVSAGTALSSDPNVGGFGQTDSEIVLQSPARILGMLGFFTLAIAAQILLVLKKRQVERVQAVEGI</sequence>
<evidence type="ECO:0000256" key="2">
    <source>
        <dbReference type="ARBA" id="ARBA00008923"/>
    </source>
</evidence>
<reference evidence="17 18" key="1">
    <citation type="journal article" date="2019" name="mSystems">
        <title>Life at home and on the roam: Genomic adaptions reflect the dual lifestyle of an intracellular, facultative symbiont.</title>
        <authorList>
            <person name="Burgsdorf I."/>
        </authorList>
    </citation>
    <scope>NUCLEOTIDE SEQUENCE [LARGE SCALE GENOMIC DNA]</scope>
    <source>
        <strain evidence="17">277cV</strain>
    </source>
</reference>
<comment type="function">
    <text evidence="14">Component of the cytochrome b6-f complex, which mediates electron transfer between photosystem II (PSII) and photosystem I (PSI), cyclic electron flow around PSI, and state transitions.</text>
</comment>
<dbReference type="InterPro" id="IPR036826">
    <property type="entry name" value="Cyt_f_lg_dom_sf"/>
</dbReference>
<dbReference type="GO" id="GO:0020037">
    <property type="term" value="F:heme binding"/>
    <property type="evidence" value="ECO:0007669"/>
    <property type="project" value="InterPro"/>
</dbReference>
<proteinExistence type="inferred from homology"/>
<evidence type="ECO:0000256" key="15">
    <source>
        <dbReference type="PIRSR" id="PIRSR602325-50"/>
    </source>
</evidence>
<keyword evidence="14" id="KW-0732">Signal</keyword>
<keyword evidence="9 14" id="KW-0249">Electron transport</keyword>
<dbReference type="PROSITE" id="PS51010">
    <property type="entry name" value="CYTF"/>
    <property type="match status" value="1"/>
</dbReference>
<protein>
    <recommendedName>
        <fullName evidence="3 14">Cytochrome f</fullName>
    </recommendedName>
</protein>
<dbReference type="InterPro" id="IPR024094">
    <property type="entry name" value="Cyt_f_lg_dom"/>
</dbReference>
<organism evidence="17 18">
    <name type="scientific">Aphanocapsa feldmannii 277cV</name>
    <dbReference type="NCBI Taxonomy" id="2507553"/>
    <lineage>
        <taxon>Bacteria</taxon>
        <taxon>Bacillati</taxon>
        <taxon>Cyanobacteriota</taxon>
        <taxon>Cyanophyceae</taxon>
        <taxon>Oscillatoriophycideae</taxon>
        <taxon>Chroococcales</taxon>
        <taxon>Microcystaceae</taxon>
        <taxon>Aphanocapsa</taxon>
    </lineage>
</organism>
<evidence type="ECO:0000256" key="8">
    <source>
        <dbReference type="ARBA" id="ARBA00022723"/>
    </source>
</evidence>
<dbReference type="AlphaFoldDB" id="A0A524RQU2"/>
<feature type="binding site" description="axial binding residue" evidence="14 15">
    <location>
        <position position="28"/>
    </location>
    <ligand>
        <name>heme</name>
        <dbReference type="ChEBI" id="CHEBI:30413"/>
    </ligand>
    <ligandPart>
        <name>Fe</name>
        <dbReference type="ChEBI" id="CHEBI:18248"/>
    </ligandPart>
</feature>
<accession>A0A524RQU2</accession>
<dbReference type="InterPro" id="IPR024058">
    <property type="entry name" value="Cyt-f_TM"/>
</dbReference>
<comment type="cofactor">
    <cofactor evidence="14 15">
        <name>heme</name>
        <dbReference type="ChEBI" id="CHEBI:30413"/>
    </cofactor>
    <text evidence="14 15">Binds 1 heme group covalently.</text>
</comment>
<keyword evidence="6 14" id="KW-0349">Heme</keyword>
<keyword evidence="7 14" id="KW-0812">Transmembrane</keyword>
<dbReference type="Gene3D" id="1.20.5.700">
    <property type="entry name" value="Single helix bin"/>
    <property type="match status" value="1"/>
</dbReference>
<name>A0A524RQU2_9CHRO</name>
<feature type="binding site" description="axial binding residue" evidence="14 15">
    <location>
        <position position="53"/>
    </location>
    <ligand>
        <name>heme</name>
        <dbReference type="ChEBI" id="CHEBI:30413"/>
    </ligand>
    <ligandPart>
        <name>Fe</name>
        <dbReference type="ChEBI" id="CHEBI:18248"/>
    </ligandPart>
</feature>
<dbReference type="Pfam" id="PF16639">
    <property type="entry name" value="Apocytochr_F_N"/>
    <property type="match status" value="1"/>
</dbReference>
<evidence type="ECO:0000313" key="17">
    <source>
        <dbReference type="EMBL" id="TGG96210.1"/>
    </source>
</evidence>
<dbReference type="Gene3D" id="2.60.40.830">
    <property type="entry name" value="Cytochrome f large domain"/>
    <property type="match status" value="1"/>
</dbReference>
<evidence type="ECO:0000256" key="13">
    <source>
        <dbReference type="ARBA" id="ARBA00023136"/>
    </source>
</evidence>
<dbReference type="GO" id="GO:0005506">
    <property type="term" value="F:iron ion binding"/>
    <property type="evidence" value="ECO:0007669"/>
    <property type="project" value="InterPro"/>
</dbReference>
<gene>
    <name evidence="14" type="primary">petA</name>
    <name evidence="17" type="ORF">ERJ67_01215</name>
</gene>